<evidence type="ECO:0000256" key="2">
    <source>
        <dbReference type="ARBA" id="ARBA00006706"/>
    </source>
</evidence>
<dbReference type="GO" id="GO:0004659">
    <property type="term" value="F:prenyltransferase activity"/>
    <property type="evidence" value="ECO:0007669"/>
    <property type="project" value="InterPro"/>
</dbReference>
<evidence type="ECO:0000313" key="8">
    <source>
        <dbReference type="Proteomes" id="UP000076586"/>
    </source>
</evidence>
<reference evidence="8" key="1">
    <citation type="submission" date="2016-04" db="EMBL/GenBank/DDBJ databases">
        <title>Draft genome sequence of Paludibacter jiangxiensis strain NM7.</title>
        <authorList>
            <person name="Qiu Y."/>
            <person name="Matsuura N."/>
            <person name="Ohashi A."/>
            <person name="Tourlousse M.D."/>
            <person name="Sekiguchi Y."/>
        </authorList>
    </citation>
    <scope>NUCLEOTIDE SEQUENCE [LARGE SCALE GENOMIC DNA]</scope>
    <source>
        <strain evidence="8">NM7</strain>
    </source>
</reference>
<evidence type="ECO:0000313" key="7">
    <source>
        <dbReference type="EMBL" id="GAT61688.1"/>
    </source>
</evidence>
<dbReference type="InterPro" id="IPR033749">
    <property type="entry name" value="Polyprenyl_synt_CS"/>
</dbReference>
<dbReference type="STRING" id="681398.PJIAN_1271"/>
<evidence type="ECO:0000256" key="4">
    <source>
        <dbReference type="ARBA" id="ARBA00022723"/>
    </source>
</evidence>
<dbReference type="AlphaFoldDB" id="A0A170YC82"/>
<dbReference type="SFLD" id="SFLDS00005">
    <property type="entry name" value="Isoprenoid_Synthase_Type_I"/>
    <property type="match status" value="1"/>
</dbReference>
<protein>
    <submittedName>
        <fullName evidence="7">Geranylgeranyl diphosphate synthase, type II</fullName>
    </submittedName>
</protein>
<dbReference type="GO" id="GO:0046872">
    <property type="term" value="F:metal ion binding"/>
    <property type="evidence" value="ECO:0007669"/>
    <property type="project" value="UniProtKB-KW"/>
</dbReference>
<evidence type="ECO:0000256" key="3">
    <source>
        <dbReference type="ARBA" id="ARBA00022679"/>
    </source>
</evidence>
<evidence type="ECO:0000256" key="5">
    <source>
        <dbReference type="ARBA" id="ARBA00022842"/>
    </source>
</evidence>
<keyword evidence="4" id="KW-0479">Metal-binding</keyword>
<dbReference type="Gene3D" id="1.10.600.10">
    <property type="entry name" value="Farnesyl Diphosphate Synthase"/>
    <property type="match status" value="1"/>
</dbReference>
<dbReference type="PROSITE" id="PS00723">
    <property type="entry name" value="POLYPRENYL_SYNTHASE_1"/>
    <property type="match status" value="1"/>
</dbReference>
<dbReference type="PANTHER" id="PTHR12001:SF85">
    <property type="entry name" value="SHORT CHAIN ISOPRENYL DIPHOSPHATE SYNTHASE"/>
    <property type="match status" value="1"/>
</dbReference>
<comment type="cofactor">
    <cofactor evidence="1">
        <name>Mg(2+)</name>
        <dbReference type="ChEBI" id="CHEBI:18420"/>
    </cofactor>
</comment>
<comment type="similarity">
    <text evidence="2 6">Belongs to the FPP/GGPP synthase family.</text>
</comment>
<dbReference type="Proteomes" id="UP000076586">
    <property type="component" value="Unassembled WGS sequence"/>
</dbReference>
<dbReference type="CDD" id="cd00685">
    <property type="entry name" value="Trans_IPPS_HT"/>
    <property type="match status" value="1"/>
</dbReference>
<dbReference type="PROSITE" id="PS00444">
    <property type="entry name" value="POLYPRENYL_SYNTHASE_2"/>
    <property type="match status" value="1"/>
</dbReference>
<dbReference type="SFLD" id="SFLDG01017">
    <property type="entry name" value="Polyprenyl_Transferase_Like"/>
    <property type="match status" value="1"/>
</dbReference>
<dbReference type="InterPro" id="IPR000092">
    <property type="entry name" value="Polyprenyl_synt"/>
</dbReference>
<dbReference type="InterPro" id="IPR008949">
    <property type="entry name" value="Isoprenoid_synthase_dom_sf"/>
</dbReference>
<dbReference type="GO" id="GO:0008299">
    <property type="term" value="P:isoprenoid biosynthetic process"/>
    <property type="evidence" value="ECO:0007669"/>
    <property type="project" value="InterPro"/>
</dbReference>
<dbReference type="EMBL" id="BDCR01000001">
    <property type="protein sequence ID" value="GAT61688.1"/>
    <property type="molecule type" value="Genomic_DNA"/>
</dbReference>
<name>A0A170YC82_9BACT</name>
<organism evidence="7 8">
    <name type="scientific">Paludibacter jiangxiensis</name>
    <dbReference type="NCBI Taxonomy" id="681398"/>
    <lineage>
        <taxon>Bacteria</taxon>
        <taxon>Pseudomonadati</taxon>
        <taxon>Bacteroidota</taxon>
        <taxon>Bacteroidia</taxon>
        <taxon>Bacteroidales</taxon>
        <taxon>Paludibacteraceae</taxon>
        <taxon>Paludibacter</taxon>
    </lineage>
</organism>
<reference evidence="8" key="2">
    <citation type="journal article" date="2017" name="Genome Announc.">
        <title>Draft genome sequence of Paludibacter jiangxiensis NM7(T), a propionate-producing fermentative bacterium.</title>
        <authorList>
            <person name="Qiu Y.-L."/>
            <person name="Tourlousse D.M."/>
            <person name="Matsuura N."/>
            <person name="Ohashi A."/>
            <person name="Sekiguchi Y."/>
        </authorList>
    </citation>
    <scope>NUCLEOTIDE SEQUENCE [LARGE SCALE GENOMIC DNA]</scope>
    <source>
        <strain evidence="8">NM7</strain>
    </source>
</reference>
<sequence>MLFFLLFLMFFSFFSCTFALSICYFGMLQVNEAQDIINKRISNLHYPASPERLYEPIRYVLALGGKRIRPAFALLACNLFSEEIESAVEPAIGLEVFHNFTLLHDDIMDKADMRRGHQTAHKKWCDNVAILSGDAMQIDAYRHVAQAPQSKLKEILDLFSQTAIEVCEGQQFDMDFEHRNNVSLPEYIEMIRLKTAVLLACSLKMGALVGNANTTDASLLYEFGINLGLAFQLQDDFLDVYGDVEKFGKNIGGDILCNKKTFLLISAFNVADDSSRKELEKWLTIPDANPQEKIKAVTDIYNRLNIKQICQEEMDCYYQKALHALRSVSCPEQRKEVLQNYASRLMQRES</sequence>
<evidence type="ECO:0000256" key="1">
    <source>
        <dbReference type="ARBA" id="ARBA00001946"/>
    </source>
</evidence>
<proteinExistence type="inferred from homology"/>
<dbReference type="SUPFAM" id="SSF48576">
    <property type="entry name" value="Terpenoid synthases"/>
    <property type="match status" value="1"/>
</dbReference>
<comment type="caution">
    <text evidence="7">The sequence shown here is derived from an EMBL/GenBank/DDBJ whole genome shotgun (WGS) entry which is preliminary data.</text>
</comment>
<keyword evidence="5" id="KW-0460">Magnesium</keyword>
<accession>A0A170YC82</accession>
<evidence type="ECO:0000256" key="6">
    <source>
        <dbReference type="RuleBase" id="RU004466"/>
    </source>
</evidence>
<gene>
    <name evidence="7" type="ORF">PJIAN_1271</name>
</gene>
<dbReference type="PANTHER" id="PTHR12001">
    <property type="entry name" value="GERANYLGERANYL PYROPHOSPHATE SYNTHASE"/>
    <property type="match status" value="1"/>
</dbReference>
<keyword evidence="8" id="KW-1185">Reference proteome</keyword>
<keyword evidence="3 6" id="KW-0808">Transferase</keyword>
<dbReference type="Pfam" id="PF00348">
    <property type="entry name" value="polyprenyl_synt"/>
    <property type="match status" value="1"/>
</dbReference>